<dbReference type="SMART" id="SM00448">
    <property type="entry name" value="REC"/>
    <property type="match status" value="1"/>
</dbReference>
<dbReference type="SUPFAM" id="SSF47384">
    <property type="entry name" value="Homodimeric domain of signal transducing histidine kinase"/>
    <property type="match status" value="1"/>
</dbReference>
<dbReference type="PROSITE" id="PS50113">
    <property type="entry name" value="PAC"/>
    <property type="match status" value="1"/>
</dbReference>
<dbReference type="InterPro" id="IPR004358">
    <property type="entry name" value="Sig_transdc_His_kin-like_C"/>
</dbReference>
<dbReference type="InterPro" id="IPR005467">
    <property type="entry name" value="His_kinase_dom"/>
</dbReference>
<dbReference type="Gene3D" id="3.40.50.2300">
    <property type="match status" value="1"/>
</dbReference>
<dbReference type="GO" id="GO:0005886">
    <property type="term" value="C:plasma membrane"/>
    <property type="evidence" value="ECO:0007669"/>
    <property type="project" value="UniProtKB-SubCell"/>
</dbReference>
<dbReference type="RefSeq" id="WP_208095194.1">
    <property type="nucleotide sequence ID" value="NZ_JAGDYM010000003.1"/>
</dbReference>
<dbReference type="Gene3D" id="1.10.287.130">
    <property type="match status" value="1"/>
</dbReference>
<dbReference type="PROSITE" id="PS50109">
    <property type="entry name" value="HIS_KIN"/>
    <property type="match status" value="1"/>
</dbReference>
<dbReference type="CDD" id="cd00156">
    <property type="entry name" value="REC"/>
    <property type="match status" value="1"/>
</dbReference>
<feature type="modified residue" description="4-aspartylphosphate" evidence="8">
    <location>
        <position position="573"/>
    </location>
</feature>
<evidence type="ECO:0000256" key="5">
    <source>
        <dbReference type="ARBA" id="ARBA00022679"/>
    </source>
</evidence>
<evidence type="ECO:0000313" key="13">
    <source>
        <dbReference type="EMBL" id="MBO1900549.1"/>
    </source>
</evidence>
<feature type="domain" description="PAC" evidence="12">
    <location>
        <begin position="206"/>
        <end position="263"/>
    </location>
</feature>
<dbReference type="Gene3D" id="3.30.450.20">
    <property type="entry name" value="PAS domain"/>
    <property type="match status" value="1"/>
</dbReference>
<keyword evidence="14" id="KW-1185">Reference proteome</keyword>
<dbReference type="InterPro" id="IPR000700">
    <property type="entry name" value="PAS-assoc_C"/>
</dbReference>
<dbReference type="InterPro" id="IPR011006">
    <property type="entry name" value="CheY-like_superfamily"/>
</dbReference>
<keyword evidence="7" id="KW-0902">Two-component regulatory system</keyword>
<dbReference type="InterPro" id="IPR036890">
    <property type="entry name" value="HATPase_C_sf"/>
</dbReference>
<keyword evidence="5" id="KW-0808">Transferase</keyword>
<dbReference type="SMART" id="SM00387">
    <property type="entry name" value="HATPase_c"/>
    <property type="match status" value="1"/>
</dbReference>
<dbReference type="Pfam" id="PF02518">
    <property type="entry name" value="HATPase_c"/>
    <property type="match status" value="1"/>
</dbReference>
<dbReference type="InterPro" id="IPR000014">
    <property type="entry name" value="PAS"/>
</dbReference>
<dbReference type="Pfam" id="PF08448">
    <property type="entry name" value="PAS_4"/>
    <property type="match status" value="1"/>
</dbReference>
<dbReference type="EMBL" id="JAGDYM010000003">
    <property type="protein sequence ID" value="MBO1900549.1"/>
    <property type="molecule type" value="Genomic_DNA"/>
</dbReference>
<dbReference type="PANTHER" id="PTHR43047:SF72">
    <property type="entry name" value="OSMOSENSING HISTIDINE PROTEIN KINASE SLN1"/>
    <property type="match status" value="1"/>
</dbReference>
<comment type="catalytic activity">
    <reaction evidence="1">
        <text>ATP + protein L-histidine = ADP + protein N-phospho-L-histidine.</text>
        <dbReference type="EC" id="2.7.13.3"/>
    </reaction>
</comment>
<evidence type="ECO:0000313" key="14">
    <source>
        <dbReference type="Proteomes" id="UP000664382"/>
    </source>
</evidence>
<dbReference type="SMART" id="SM00388">
    <property type="entry name" value="HisKA"/>
    <property type="match status" value="1"/>
</dbReference>
<gene>
    <name evidence="13" type="ORF">J4H92_01135</name>
</gene>
<protein>
    <recommendedName>
        <fullName evidence="3">histidine kinase</fullName>
        <ecNumber evidence="3">2.7.13.3</ecNumber>
    </recommendedName>
</protein>
<dbReference type="Gene3D" id="3.30.565.10">
    <property type="entry name" value="Histidine kinase-like ATPase, C-terminal domain"/>
    <property type="match status" value="1"/>
</dbReference>
<dbReference type="InterPro" id="IPR035965">
    <property type="entry name" value="PAS-like_dom_sf"/>
</dbReference>
<feature type="domain" description="Response regulatory" evidence="10">
    <location>
        <begin position="523"/>
        <end position="640"/>
    </location>
</feature>
<evidence type="ECO:0000259" key="11">
    <source>
        <dbReference type="PROSITE" id="PS50112"/>
    </source>
</evidence>
<evidence type="ECO:0000256" key="1">
    <source>
        <dbReference type="ARBA" id="ARBA00000085"/>
    </source>
</evidence>
<dbReference type="SUPFAM" id="SSF55785">
    <property type="entry name" value="PYP-like sensor domain (PAS domain)"/>
    <property type="match status" value="1"/>
</dbReference>
<dbReference type="PROSITE" id="PS50110">
    <property type="entry name" value="RESPONSE_REGULATORY"/>
    <property type="match status" value="1"/>
</dbReference>
<organism evidence="13 14">
    <name type="scientific">Leucobacter weissii</name>
    <dbReference type="NCBI Taxonomy" id="1983706"/>
    <lineage>
        <taxon>Bacteria</taxon>
        <taxon>Bacillati</taxon>
        <taxon>Actinomycetota</taxon>
        <taxon>Actinomycetes</taxon>
        <taxon>Micrococcales</taxon>
        <taxon>Microbacteriaceae</taxon>
        <taxon>Leucobacter</taxon>
    </lineage>
</organism>
<evidence type="ECO:0000259" key="10">
    <source>
        <dbReference type="PROSITE" id="PS50110"/>
    </source>
</evidence>
<proteinExistence type="predicted"/>
<dbReference type="Pfam" id="PF00512">
    <property type="entry name" value="HisKA"/>
    <property type="match status" value="1"/>
</dbReference>
<keyword evidence="6" id="KW-0418">Kinase</keyword>
<dbReference type="SUPFAM" id="SSF55874">
    <property type="entry name" value="ATPase domain of HSP90 chaperone/DNA topoisomerase II/histidine kinase"/>
    <property type="match status" value="1"/>
</dbReference>
<dbReference type="PRINTS" id="PR00344">
    <property type="entry name" value="BCTRLSENSOR"/>
</dbReference>
<name>A0A939S4R5_9MICO</name>
<evidence type="ECO:0000256" key="4">
    <source>
        <dbReference type="ARBA" id="ARBA00022553"/>
    </source>
</evidence>
<feature type="domain" description="Histidine kinase" evidence="9">
    <location>
        <begin position="281"/>
        <end position="497"/>
    </location>
</feature>
<dbReference type="EC" id="2.7.13.3" evidence="3"/>
<dbReference type="CDD" id="cd00082">
    <property type="entry name" value="HisKA"/>
    <property type="match status" value="1"/>
</dbReference>
<sequence length="644" mass="71018">MTQVFTGAEQGLALEVLNLATTPIAVFELRDDDENRLRFVAGNRRFAEIFDDSRLRSGRSIPRLLDSITRVVARMSASDEPASVVVPDEAGTGYLRIVLQMPERDESSGPRRIVAEFQRLDENESDWQDLRSQVRQLQDLADNSTALMYVKNPRGEYTIVNRYFASLFGRPASEILGKTDHDLFDATSADVYQEHDRTVLESETAREVEEPFSQMGGETDPDADRRWLSIKFPLLDDSGVPYALGAISTDITARKRAESAATQAMHEAERANRSKSAFLSRMSHELRTPLNAVLGFAQLLGESELAPEHRQNVSYILEAGQHLLTLVNDVLDISWLESGAPGITTEYLPASIPIHQALEIIRPLAKQHDIEIASDLHGAIDISLKADPKRLKQVFFNLLGNAIKFNRPHGAIRVSTKQMDGTLRYLITDTGNGIRPEEIDSLFAPFERLSNAVGIEGSGLGLALSRALVEEMGGRIGVLHTAPGEGTSFFVDLPIADADAAQVMPIAESDYEPGDERLLETARVVQIEDTPANLLLLQEVLTRMGVRDLHNAASGSEGLDLIRRVRPHAVFLDLNLRDMSGAEVIAELAKDGELRGIPIIILSADATPARMADLRSRGAFAYLTKPFDMRLLKSTLVNAVQVRS</sequence>
<dbReference type="NCBIfam" id="TIGR00229">
    <property type="entry name" value="sensory_box"/>
    <property type="match status" value="1"/>
</dbReference>
<evidence type="ECO:0000256" key="3">
    <source>
        <dbReference type="ARBA" id="ARBA00012438"/>
    </source>
</evidence>
<evidence type="ECO:0000256" key="7">
    <source>
        <dbReference type="ARBA" id="ARBA00023012"/>
    </source>
</evidence>
<keyword evidence="4 8" id="KW-0597">Phosphoprotein</keyword>
<dbReference type="Proteomes" id="UP000664382">
    <property type="component" value="Unassembled WGS sequence"/>
</dbReference>
<evidence type="ECO:0000259" key="12">
    <source>
        <dbReference type="PROSITE" id="PS50113"/>
    </source>
</evidence>
<dbReference type="AlphaFoldDB" id="A0A939S4R5"/>
<dbReference type="InterPro" id="IPR013656">
    <property type="entry name" value="PAS_4"/>
</dbReference>
<dbReference type="GO" id="GO:0009927">
    <property type="term" value="F:histidine phosphotransfer kinase activity"/>
    <property type="evidence" value="ECO:0007669"/>
    <property type="project" value="TreeGrafter"/>
</dbReference>
<dbReference type="InterPro" id="IPR003594">
    <property type="entry name" value="HATPase_dom"/>
</dbReference>
<dbReference type="InterPro" id="IPR001789">
    <property type="entry name" value="Sig_transdc_resp-reg_receiver"/>
</dbReference>
<evidence type="ECO:0000256" key="2">
    <source>
        <dbReference type="ARBA" id="ARBA00004236"/>
    </source>
</evidence>
<evidence type="ECO:0000259" key="9">
    <source>
        <dbReference type="PROSITE" id="PS50109"/>
    </source>
</evidence>
<comment type="caution">
    <text evidence="13">The sequence shown here is derived from an EMBL/GenBank/DDBJ whole genome shotgun (WGS) entry which is preliminary data.</text>
</comment>
<evidence type="ECO:0000256" key="8">
    <source>
        <dbReference type="PROSITE-ProRule" id="PRU00169"/>
    </source>
</evidence>
<evidence type="ECO:0000256" key="6">
    <source>
        <dbReference type="ARBA" id="ARBA00022777"/>
    </source>
</evidence>
<comment type="subcellular location">
    <subcellularLocation>
        <location evidence="2">Cell membrane</location>
    </subcellularLocation>
</comment>
<dbReference type="GO" id="GO:0000155">
    <property type="term" value="F:phosphorelay sensor kinase activity"/>
    <property type="evidence" value="ECO:0007669"/>
    <property type="project" value="InterPro"/>
</dbReference>
<dbReference type="PANTHER" id="PTHR43047">
    <property type="entry name" value="TWO-COMPONENT HISTIDINE PROTEIN KINASE"/>
    <property type="match status" value="1"/>
</dbReference>
<dbReference type="SMART" id="SM00091">
    <property type="entry name" value="PAS"/>
    <property type="match status" value="1"/>
</dbReference>
<dbReference type="InterPro" id="IPR003661">
    <property type="entry name" value="HisK_dim/P_dom"/>
</dbReference>
<dbReference type="SUPFAM" id="SSF52172">
    <property type="entry name" value="CheY-like"/>
    <property type="match status" value="1"/>
</dbReference>
<dbReference type="Pfam" id="PF00072">
    <property type="entry name" value="Response_reg"/>
    <property type="match status" value="1"/>
</dbReference>
<dbReference type="InterPro" id="IPR036097">
    <property type="entry name" value="HisK_dim/P_sf"/>
</dbReference>
<reference evidence="13" key="1">
    <citation type="submission" date="2021-03" db="EMBL/GenBank/DDBJ databases">
        <title>Leucobacter chromiisoli sp. nov., isolated from chromium-containing soil of chemical plant.</title>
        <authorList>
            <person name="Xu Z."/>
        </authorList>
    </citation>
    <scope>NUCLEOTIDE SEQUENCE</scope>
    <source>
        <strain evidence="13">S27</strain>
    </source>
</reference>
<dbReference type="PROSITE" id="PS50112">
    <property type="entry name" value="PAS"/>
    <property type="match status" value="1"/>
</dbReference>
<feature type="domain" description="PAS" evidence="11">
    <location>
        <begin position="133"/>
        <end position="203"/>
    </location>
</feature>
<accession>A0A939S4R5</accession>